<dbReference type="EMBL" id="CP007130">
    <property type="protein sequence ID" value="AHG93495.1"/>
    <property type="molecule type" value="Genomic_DNA"/>
</dbReference>
<feature type="domain" description="MacB-like periplasmic core" evidence="9">
    <location>
        <begin position="337"/>
        <end position="524"/>
    </location>
</feature>
<evidence type="ECO:0000259" key="9">
    <source>
        <dbReference type="Pfam" id="PF12704"/>
    </source>
</evidence>
<feature type="transmembrane region" description="Helical" evidence="7">
    <location>
        <begin position="649"/>
        <end position="669"/>
    </location>
</feature>
<feature type="domain" description="MacB-like periplasmic core" evidence="9">
    <location>
        <begin position="3"/>
        <end position="118"/>
    </location>
</feature>
<dbReference type="KEGG" id="gba:J421_5960"/>
<dbReference type="Proteomes" id="UP000019151">
    <property type="component" value="Plasmid 2"/>
</dbReference>
<comment type="similarity">
    <text evidence="6">Belongs to the ABC-4 integral membrane protein family.</text>
</comment>
<feature type="transmembrane region" description="Helical" evidence="7">
    <location>
        <begin position="566"/>
        <end position="588"/>
    </location>
</feature>
<keyword evidence="5 7" id="KW-0472">Membrane</keyword>
<evidence type="ECO:0000313" key="11">
    <source>
        <dbReference type="Proteomes" id="UP000019151"/>
    </source>
</evidence>
<dbReference type="PANTHER" id="PTHR30572:SF4">
    <property type="entry name" value="ABC TRANSPORTER PERMEASE YTRF"/>
    <property type="match status" value="1"/>
</dbReference>
<dbReference type="Pfam" id="PF12704">
    <property type="entry name" value="MacB_PCD"/>
    <property type="match status" value="2"/>
</dbReference>
<protein>
    <submittedName>
        <fullName evidence="10">Permease</fullName>
    </submittedName>
</protein>
<evidence type="ECO:0000259" key="8">
    <source>
        <dbReference type="Pfam" id="PF02687"/>
    </source>
</evidence>
<sequence length="686" mass="72203">MTPALGRTFLPEEDGAPNAHPVVVLGHGLWQRRFGGDPRVIGRTVILNAHPFTVVGVAARGFIGVQRDDPVELFVPLAMTGQIRGWDRMLGQRDAVWLQLFGRRAAGVPLPAVESELRGIARRLETQYPESNHGRGATVVAGIGFDPGSRQQARAFTGVLFGVVALVLLIACANVANLLLARASARQREISLRASLGASRGRLVRQLLAEGLLLATLAGIAGLALGAWTASLVGRLPVFVDNELHVDAIPSPSVLAFTAAVALVSALLFGLPAAWRASRVDLVGSLKAGAPGSGDARSRARGALLVGQLALSLVLLAAAGLFLRTLGRLHAVDPGFATDRVLVARVDVELQGYDQARGRRFYTELARRAAGLPGVRAASLAYMIPLGGGGWDTRIFRADVVPAPEVEGLKTDMNAVDPAYFRTMGMTITRGRGFTDADRDGAPAVAVVNDAVASALWPGENPIGKQFRRGRDGAPLEVVGVVRAAKYRSLLEPPRPFLYLPFAQSYLSPMTLHLATAGDPGALREPVRRLVHDLDPDLPVYAVQTLAERLDESIGAQRTAATMVGAYGALALLVAAVGLYGAMAYSVSRRTREIGVRMALGARQSSVLREVLVEAGRLAAIGAALGLAAAIPATGLLRSQLFGVSPGDPLTLVAVALVLGLVSLAAAYLPARRATRVDPVVALRAE</sequence>
<dbReference type="InParanoid" id="W0RT48"/>
<proteinExistence type="inferred from homology"/>
<feature type="transmembrane region" description="Helical" evidence="7">
    <location>
        <begin position="212"/>
        <end position="234"/>
    </location>
</feature>
<feature type="domain" description="ABC3 transporter permease C-terminal" evidence="8">
    <location>
        <begin position="568"/>
        <end position="679"/>
    </location>
</feature>
<keyword evidence="2" id="KW-1003">Cell membrane</keyword>
<geneLocation type="plasmid" evidence="10 11">
    <name>2</name>
</geneLocation>
<keyword evidence="11" id="KW-1185">Reference proteome</keyword>
<evidence type="ECO:0000256" key="6">
    <source>
        <dbReference type="ARBA" id="ARBA00038076"/>
    </source>
</evidence>
<dbReference type="InterPro" id="IPR003838">
    <property type="entry name" value="ABC3_permease_C"/>
</dbReference>
<evidence type="ECO:0000256" key="7">
    <source>
        <dbReference type="SAM" id="Phobius"/>
    </source>
</evidence>
<organism evidence="10 11">
    <name type="scientific">Gemmatirosa kalamazoonensis</name>
    <dbReference type="NCBI Taxonomy" id="861299"/>
    <lineage>
        <taxon>Bacteria</taxon>
        <taxon>Pseudomonadati</taxon>
        <taxon>Gemmatimonadota</taxon>
        <taxon>Gemmatimonadia</taxon>
        <taxon>Gemmatimonadales</taxon>
        <taxon>Gemmatimonadaceae</taxon>
        <taxon>Gemmatirosa</taxon>
    </lineage>
</organism>
<name>W0RT48_9BACT</name>
<keyword evidence="4 7" id="KW-1133">Transmembrane helix</keyword>
<evidence type="ECO:0000256" key="5">
    <source>
        <dbReference type="ARBA" id="ARBA00023136"/>
    </source>
</evidence>
<evidence type="ECO:0000256" key="4">
    <source>
        <dbReference type="ARBA" id="ARBA00022989"/>
    </source>
</evidence>
<feature type="transmembrane region" description="Helical" evidence="7">
    <location>
        <begin position="303"/>
        <end position="323"/>
    </location>
</feature>
<dbReference type="NCBIfam" id="TIGR03434">
    <property type="entry name" value="ADOP"/>
    <property type="match status" value="1"/>
</dbReference>
<feature type="transmembrane region" description="Helical" evidence="7">
    <location>
        <begin position="618"/>
        <end position="637"/>
    </location>
</feature>
<dbReference type="eggNOG" id="COG0577">
    <property type="taxonomic scope" value="Bacteria"/>
</dbReference>
<dbReference type="InterPro" id="IPR025857">
    <property type="entry name" value="MacB_PCD"/>
</dbReference>
<dbReference type="Pfam" id="PF02687">
    <property type="entry name" value="FtsX"/>
    <property type="match status" value="2"/>
</dbReference>
<evidence type="ECO:0000256" key="2">
    <source>
        <dbReference type="ARBA" id="ARBA00022475"/>
    </source>
</evidence>
<evidence type="ECO:0000256" key="1">
    <source>
        <dbReference type="ARBA" id="ARBA00004651"/>
    </source>
</evidence>
<dbReference type="GO" id="GO:0022857">
    <property type="term" value="F:transmembrane transporter activity"/>
    <property type="evidence" value="ECO:0007669"/>
    <property type="project" value="TreeGrafter"/>
</dbReference>
<reference evidence="10 11" key="1">
    <citation type="journal article" date="2014" name="Genome Announc.">
        <title>Genome Sequence and Methylome of Soil Bacterium Gemmatirosa kalamazoonensis KBS708T, a Member of the Rarely Cultivated Gemmatimonadetes Phylum.</title>
        <authorList>
            <person name="Debruyn J.M."/>
            <person name="Radosevich M."/>
            <person name="Wommack K.E."/>
            <person name="Polson S.W."/>
            <person name="Hauser L.J."/>
            <person name="Fawaz M.N."/>
            <person name="Korlach J."/>
            <person name="Tsai Y.C."/>
        </authorList>
    </citation>
    <scope>NUCLEOTIDE SEQUENCE [LARGE SCALE GENOMIC DNA]</scope>
    <source>
        <strain evidence="10 11">KBS708</strain>
        <plasmid evidence="11">Plasmid 2</plasmid>
    </source>
</reference>
<comment type="subcellular location">
    <subcellularLocation>
        <location evidence="1">Cell membrane</location>
        <topology evidence="1">Multi-pass membrane protein</topology>
    </subcellularLocation>
</comment>
<evidence type="ECO:0000256" key="3">
    <source>
        <dbReference type="ARBA" id="ARBA00022692"/>
    </source>
</evidence>
<accession>W0RT48</accession>
<keyword evidence="10" id="KW-0614">Plasmid</keyword>
<feature type="domain" description="ABC3 transporter permease C-terminal" evidence="8">
    <location>
        <begin position="163"/>
        <end position="280"/>
    </location>
</feature>
<feature type="transmembrane region" description="Helical" evidence="7">
    <location>
        <begin position="254"/>
        <end position="275"/>
    </location>
</feature>
<dbReference type="InterPro" id="IPR050250">
    <property type="entry name" value="Macrolide_Exporter_MacB"/>
</dbReference>
<feature type="transmembrane region" description="Helical" evidence="7">
    <location>
        <begin position="159"/>
        <end position="180"/>
    </location>
</feature>
<keyword evidence="3 7" id="KW-0812">Transmembrane</keyword>
<evidence type="ECO:0000313" key="10">
    <source>
        <dbReference type="EMBL" id="AHG93495.1"/>
    </source>
</evidence>
<dbReference type="AlphaFoldDB" id="W0RT48"/>
<dbReference type="InterPro" id="IPR017800">
    <property type="entry name" value="ADOP"/>
</dbReference>
<gene>
    <name evidence="10" type="ORF">J421_5960</name>
</gene>
<dbReference type="HOGENOM" id="CLU_009433_0_0_0"/>
<dbReference type="GO" id="GO:0005886">
    <property type="term" value="C:plasma membrane"/>
    <property type="evidence" value="ECO:0007669"/>
    <property type="project" value="UniProtKB-SubCell"/>
</dbReference>
<dbReference type="PANTHER" id="PTHR30572">
    <property type="entry name" value="MEMBRANE COMPONENT OF TRANSPORTER-RELATED"/>
    <property type="match status" value="1"/>
</dbReference>